<dbReference type="OrthoDB" id="2754813at2759"/>
<keyword evidence="2" id="KW-0677">Repeat</keyword>
<feature type="repeat" description="WD" evidence="3">
    <location>
        <begin position="156"/>
        <end position="197"/>
    </location>
</feature>
<evidence type="ECO:0000256" key="2">
    <source>
        <dbReference type="ARBA" id="ARBA00022737"/>
    </source>
</evidence>
<organism evidence="5 6">
    <name type="scientific">Phanerochaete sordida</name>
    <dbReference type="NCBI Taxonomy" id="48140"/>
    <lineage>
        <taxon>Eukaryota</taxon>
        <taxon>Fungi</taxon>
        <taxon>Dikarya</taxon>
        <taxon>Basidiomycota</taxon>
        <taxon>Agaricomycotina</taxon>
        <taxon>Agaricomycetes</taxon>
        <taxon>Polyporales</taxon>
        <taxon>Phanerochaetaceae</taxon>
        <taxon>Phanerochaete</taxon>
    </lineage>
</organism>
<sequence length="415" mass="45322">MEDAIRLQQEYKFRNPPITAADRDKWPQITRKDAGSLTDGQILLGPTEAKAVPYKHVVFGDAETMQSNRRFICRINDYTTVSLSSNGKLVAAATGDMIVIWRLQDGLAVQWLERDGHTDIIRQIGFSPDSQHIVSAARDKLALVWNVNTGDVVHRLEGHEQVVKFVLFSPNGTQIATRSSDSELRMWSASSGNLLYAITDLRSGYGGDILFSPDGAHLAADSNASQDDTAVVVMDCRTGERIATLRKQGIYCMAFSPGGGRIATGSKDGSTCVWDAASGKALFELKKHADDINGVAFAPDGGEVATVSDDGTVVMCDSRTGERGFTFRAESVRGQDKEPVQAMAYSPRNDFIAWGANDGCVRVWNRTTGAFVATFYGHTGAVWWVMFTPDGWDILSHGADEVVRLWSVRDALCLS</sequence>
<feature type="repeat" description="WD" evidence="3">
    <location>
        <begin position="333"/>
        <end position="374"/>
    </location>
</feature>
<keyword evidence="6" id="KW-1185">Reference proteome</keyword>
<dbReference type="InterPro" id="IPR015943">
    <property type="entry name" value="WD40/YVTN_repeat-like_dom_sf"/>
</dbReference>
<dbReference type="AlphaFoldDB" id="A0A9P3GX27"/>
<name>A0A9P3GX27_9APHY</name>
<evidence type="ECO:0000256" key="3">
    <source>
        <dbReference type="PROSITE-ProRule" id="PRU00221"/>
    </source>
</evidence>
<dbReference type="CDD" id="cd00200">
    <property type="entry name" value="WD40"/>
    <property type="match status" value="1"/>
</dbReference>
<dbReference type="Pfam" id="PF00400">
    <property type="entry name" value="WD40"/>
    <property type="match status" value="3"/>
</dbReference>
<feature type="repeat" description="WD" evidence="3">
    <location>
        <begin position="114"/>
        <end position="155"/>
    </location>
</feature>
<evidence type="ECO:0000313" key="6">
    <source>
        <dbReference type="Proteomes" id="UP000703269"/>
    </source>
</evidence>
<dbReference type="PANTHER" id="PTHR19879">
    <property type="entry name" value="TRANSCRIPTION INITIATION FACTOR TFIID"/>
    <property type="match status" value="1"/>
</dbReference>
<dbReference type="Gene3D" id="2.130.10.10">
    <property type="entry name" value="YVTN repeat-like/Quinoprotein amine dehydrogenase"/>
    <property type="match status" value="3"/>
</dbReference>
<keyword evidence="1 3" id="KW-0853">WD repeat</keyword>
<dbReference type="InterPro" id="IPR001680">
    <property type="entry name" value="WD40_rpt"/>
</dbReference>
<dbReference type="PANTHER" id="PTHR19879:SF9">
    <property type="entry name" value="TRANSCRIPTION INITIATION FACTOR TFIID SUBUNIT 5"/>
    <property type="match status" value="1"/>
</dbReference>
<accession>A0A9P3GX27</accession>
<feature type="repeat" description="WD" evidence="3">
    <location>
        <begin position="285"/>
        <end position="326"/>
    </location>
</feature>
<feature type="domain" description="NWD2 C-terminal beta-propeller" evidence="4">
    <location>
        <begin position="80"/>
        <end position="246"/>
    </location>
</feature>
<protein>
    <submittedName>
        <fullName evidence="5">WD40 repeat domain-containing protein</fullName>
    </submittedName>
</protein>
<dbReference type="SUPFAM" id="SSF50978">
    <property type="entry name" value="WD40 repeat-like"/>
    <property type="match status" value="1"/>
</dbReference>
<dbReference type="Proteomes" id="UP000703269">
    <property type="component" value="Unassembled WGS sequence"/>
</dbReference>
<dbReference type="SUPFAM" id="SSF82171">
    <property type="entry name" value="DPP6 N-terminal domain-like"/>
    <property type="match status" value="1"/>
</dbReference>
<dbReference type="PROSITE" id="PS00678">
    <property type="entry name" value="WD_REPEATS_1"/>
    <property type="match status" value="2"/>
</dbReference>
<proteinExistence type="predicted"/>
<dbReference type="InterPro" id="IPR019775">
    <property type="entry name" value="WD40_repeat_CS"/>
</dbReference>
<evidence type="ECO:0000256" key="1">
    <source>
        <dbReference type="ARBA" id="ARBA00022574"/>
    </source>
</evidence>
<dbReference type="EMBL" id="BPQB01000147">
    <property type="protein sequence ID" value="GJF00355.1"/>
    <property type="molecule type" value="Genomic_DNA"/>
</dbReference>
<dbReference type="PROSITE" id="PS50294">
    <property type="entry name" value="WD_REPEATS_REGION"/>
    <property type="match status" value="4"/>
</dbReference>
<feature type="repeat" description="WD" evidence="3">
    <location>
        <begin position="375"/>
        <end position="415"/>
    </location>
</feature>
<dbReference type="InterPro" id="IPR036322">
    <property type="entry name" value="WD40_repeat_dom_sf"/>
</dbReference>
<comment type="caution">
    <text evidence="5">The sequence shown here is derived from an EMBL/GenBank/DDBJ whole genome shotgun (WGS) entry which is preliminary data.</text>
</comment>
<evidence type="ECO:0000313" key="5">
    <source>
        <dbReference type="EMBL" id="GJF00355.1"/>
    </source>
</evidence>
<dbReference type="Pfam" id="PF23586">
    <property type="entry name" value="Beta-prop_NWD2_C"/>
    <property type="match status" value="1"/>
</dbReference>
<reference evidence="5 6" key="1">
    <citation type="submission" date="2021-08" db="EMBL/GenBank/DDBJ databases">
        <title>Draft Genome Sequence of Phanerochaete sordida strain YK-624.</title>
        <authorList>
            <person name="Mori T."/>
            <person name="Dohra H."/>
            <person name="Suzuki T."/>
            <person name="Kawagishi H."/>
            <person name="Hirai H."/>
        </authorList>
    </citation>
    <scope>NUCLEOTIDE SEQUENCE [LARGE SCALE GENOMIC DNA]</scope>
    <source>
        <strain evidence="5 6">YK-624</strain>
    </source>
</reference>
<feature type="repeat" description="WD" evidence="3">
    <location>
        <begin position="243"/>
        <end position="284"/>
    </location>
</feature>
<dbReference type="SMART" id="SM00320">
    <property type="entry name" value="WD40"/>
    <property type="match status" value="7"/>
</dbReference>
<dbReference type="InterPro" id="IPR056534">
    <property type="entry name" value="Beta-prop_NWD2_C"/>
</dbReference>
<dbReference type="PROSITE" id="PS50082">
    <property type="entry name" value="WD_REPEATS_2"/>
    <property type="match status" value="6"/>
</dbReference>
<evidence type="ECO:0000259" key="4">
    <source>
        <dbReference type="Pfam" id="PF23586"/>
    </source>
</evidence>
<gene>
    <name evidence="5" type="ORF">PsYK624_166400</name>
</gene>